<comment type="subcellular location">
    <subcellularLocation>
        <location evidence="1">Cell membrane</location>
        <topology evidence="1">Multi-pass membrane protein</topology>
    </subcellularLocation>
</comment>
<name>A0ABU9JM84_9GAMM</name>
<dbReference type="Proteomes" id="UP001455088">
    <property type="component" value="Unassembled WGS sequence"/>
</dbReference>
<feature type="transmembrane region" description="Helical" evidence="8">
    <location>
        <begin position="175"/>
        <end position="193"/>
    </location>
</feature>
<dbReference type="Gene3D" id="3.40.50.300">
    <property type="entry name" value="P-loop containing nucleotide triphosphate hydrolases"/>
    <property type="match status" value="2"/>
</dbReference>
<dbReference type="InterPro" id="IPR039421">
    <property type="entry name" value="Type_1_exporter"/>
</dbReference>
<dbReference type="Pfam" id="PF00005">
    <property type="entry name" value="ABC_tran"/>
    <property type="match status" value="1"/>
</dbReference>
<evidence type="ECO:0000313" key="12">
    <source>
        <dbReference type="Proteomes" id="UP001455088"/>
    </source>
</evidence>
<feature type="region of interest" description="Disordered" evidence="7">
    <location>
        <begin position="520"/>
        <end position="553"/>
    </location>
</feature>
<dbReference type="SUPFAM" id="SSF90123">
    <property type="entry name" value="ABC transporter transmembrane region"/>
    <property type="match status" value="1"/>
</dbReference>
<dbReference type="PANTHER" id="PTHR43394">
    <property type="entry name" value="ATP-DEPENDENT PERMEASE MDL1, MITOCHONDRIAL"/>
    <property type="match status" value="1"/>
</dbReference>
<dbReference type="PROSITE" id="PS50929">
    <property type="entry name" value="ABC_TM1F"/>
    <property type="match status" value="1"/>
</dbReference>
<keyword evidence="12" id="KW-1185">Reference proteome</keyword>
<dbReference type="Pfam" id="PF00664">
    <property type="entry name" value="ABC_membrane"/>
    <property type="match status" value="1"/>
</dbReference>
<keyword evidence="4 11" id="KW-0067">ATP-binding</keyword>
<evidence type="ECO:0000256" key="3">
    <source>
        <dbReference type="ARBA" id="ARBA00022741"/>
    </source>
</evidence>
<evidence type="ECO:0000313" key="11">
    <source>
        <dbReference type="EMBL" id="MEL3953966.1"/>
    </source>
</evidence>
<dbReference type="CDD" id="cd07346">
    <property type="entry name" value="ABC_6TM_exporters"/>
    <property type="match status" value="1"/>
</dbReference>
<feature type="compositionally biased region" description="Polar residues" evidence="7">
    <location>
        <begin position="526"/>
        <end position="542"/>
    </location>
</feature>
<feature type="domain" description="ABC transmembrane type-1" evidence="10">
    <location>
        <begin position="53"/>
        <end position="318"/>
    </location>
</feature>
<evidence type="ECO:0000256" key="4">
    <source>
        <dbReference type="ARBA" id="ARBA00022840"/>
    </source>
</evidence>
<dbReference type="SMART" id="SM00382">
    <property type="entry name" value="AAA"/>
    <property type="match status" value="1"/>
</dbReference>
<reference evidence="11 12" key="1">
    <citation type="submission" date="2024-04" db="EMBL/GenBank/DDBJ databases">
        <title>Bacterial endophytes with biocontrol capabilities against important plant pathogens.</title>
        <authorList>
            <person name="Alayande K.A."/>
        </authorList>
    </citation>
    <scope>NUCLEOTIDE SEQUENCE [LARGE SCALE GENOMIC DNA]</scope>
    <source>
        <strain evidence="11 12">KV22</strain>
    </source>
</reference>
<feature type="transmembrane region" description="Helical" evidence="8">
    <location>
        <begin position="144"/>
        <end position="169"/>
    </location>
</feature>
<accession>A0ABU9JM84</accession>
<sequence length="553" mass="60021">MKFAARGQGVQAASTAKTSVRDFARLLGGDRREYIGVTAAGVLIGAAEGLIHPLLIKAILDHASSSGEVERVIILVLGYLVLGISLNAGAYATSLWQQRLDNRIVRRISADLLGAFYTENYRRFLRNGVGHYVSRIRADVKDGLVPMLALVRVLATKISMLLALVSALILISWQAFAVLVVIIPVATVVSLSVGNRIRHLTSTERENEADVLGVLTKAVGSIKMVCGFGLVNKTVKEFDNGMGVLLDTGYTRFKAVRTLQGASDLTMVLSDVCSIFVGALFVLQRKMTFGSFIAFINSFWRAATTLIAIFKHWAELQSHGATVHRITQFLHGHETPDFDVCDGVIAMDVGFSYNAADVLRDVSVAWKAGRRVLITGDNGSGKTTFANILARCLYPTQGRVLLPSRISAATLPLAFPPLRVGQLDVEQRLLQSFSLDCPEILTAYPDQLSAGQQQKLALAMVLSKAADLYVLDEPLANLDTSAQDVAMREIMAWTEGGTLVMIMHGGSRFRDLFDECHHLGSPEQPSPSVFSPDQPRATSGRQRTLVANHGNAS</sequence>
<comment type="caution">
    <text evidence="11">The sequence shown here is derived from an EMBL/GenBank/DDBJ whole genome shotgun (WGS) entry which is preliminary data.</text>
</comment>
<dbReference type="Gene3D" id="1.20.1560.10">
    <property type="entry name" value="ABC transporter type 1, transmembrane domain"/>
    <property type="match status" value="1"/>
</dbReference>
<dbReference type="InterPro" id="IPR003439">
    <property type="entry name" value="ABC_transporter-like_ATP-bd"/>
</dbReference>
<dbReference type="PANTHER" id="PTHR43394:SF1">
    <property type="entry name" value="ATP-BINDING CASSETTE SUB-FAMILY B MEMBER 10, MITOCHONDRIAL"/>
    <property type="match status" value="1"/>
</dbReference>
<dbReference type="PROSITE" id="PS50893">
    <property type="entry name" value="ABC_TRANSPORTER_2"/>
    <property type="match status" value="1"/>
</dbReference>
<evidence type="ECO:0000256" key="7">
    <source>
        <dbReference type="SAM" id="MobiDB-lite"/>
    </source>
</evidence>
<feature type="transmembrane region" description="Helical" evidence="8">
    <location>
        <begin position="34"/>
        <end position="60"/>
    </location>
</feature>
<keyword evidence="2 8" id="KW-0812">Transmembrane</keyword>
<dbReference type="RefSeq" id="WP_254427810.1">
    <property type="nucleotide sequence ID" value="NZ_JBBYHY010000005.1"/>
</dbReference>
<proteinExistence type="predicted"/>
<keyword evidence="5 8" id="KW-1133">Transmembrane helix</keyword>
<evidence type="ECO:0000256" key="6">
    <source>
        <dbReference type="ARBA" id="ARBA00023136"/>
    </source>
</evidence>
<gene>
    <name evidence="11" type="ORF">AAE039_10365</name>
</gene>
<dbReference type="GO" id="GO:0005524">
    <property type="term" value="F:ATP binding"/>
    <property type="evidence" value="ECO:0007669"/>
    <property type="project" value="UniProtKB-KW"/>
</dbReference>
<dbReference type="InterPro" id="IPR003593">
    <property type="entry name" value="AAA+_ATPase"/>
</dbReference>
<evidence type="ECO:0000256" key="2">
    <source>
        <dbReference type="ARBA" id="ARBA00022692"/>
    </source>
</evidence>
<dbReference type="InterPro" id="IPR036640">
    <property type="entry name" value="ABC1_TM_sf"/>
</dbReference>
<keyword evidence="3" id="KW-0547">Nucleotide-binding</keyword>
<evidence type="ECO:0000256" key="1">
    <source>
        <dbReference type="ARBA" id="ARBA00004651"/>
    </source>
</evidence>
<keyword evidence="6 8" id="KW-0472">Membrane</keyword>
<dbReference type="InterPro" id="IPR011527">
    <property type="entry name" value="ABC1_TM_dom"/>
</dbReference>
<feature type="transmembrane region" description="Helical" evidence="8">
    <location>
        <begin position="262"/>
        <end position="283"/>
    </location>
</feature>
<feature type="domain" description="ABC transporter" evidence="9">
    <location>
        <begin position="344"/>
        <end position="546"/>
    </location>
</feature>
<dbReference type="EMBL" id="JBBYHY010000005">
    <property type="protein sequence ID" value="MEL3953966.1"/>
    <property type="molecule type" value="Genomic_DNA"/>
</dbReference>
<dbReference type="SUPFAM" id="SSF52540">
    <property type="entry name" value="P-loop containing nucleoside triphosphate hydrolases"/>
    <property type="match status" value="1"/>
</dbReference>
<protein>
    <submittedName>
        <fullName evidence="11">ABC transporter ATP-binding protein</fullName>
    </submittedName>
</protein>
<organism evidence="11 12">
    <name type="scientific">Stenotrophomonas bentonitica</name>
    <dbReference type="NCBI Taxonomy" id="1450134"/>
    <lineage>
        <taxon>Bacteria</taxon>
        <taxon>Pseudomonadati</taxon>
        <taxon>Pseudomonadota</taxon>
        <taxon>Gammaproteobacteria</taxon>
        <taxon>Lysobacterales</taxon>
        <taxon>Lysobacteraceae</taxon>
        <taxon>Stenotrophomonas</taxon>
    </lineage>
</organism>
<dbReference type="InterPro" id="IPR027417">
    <property type="entry name" value="P-loop_NTPase"/>
</dbReference>
<dbReference type="PROSITE" id="PS00211">
    <property type="entry name" value="ABC_TRANSPORTER_1"/>
    <property type="match status" value="1"/>
</dbReference>
<evidence type="ECO:0000259" key="10">
    <source>
        <dbReference type="PROSITE" id="PS50929"/>
    </source>
</evidence>
<evidence type="ECO:0000256" key="8">
    <source>
        <dbReference type="SAM" id="Phobius"/>
    </source>
</evidence>
<evidence type="ECO:0000256" key="5">
    <source>
        <dbReference type="ARBA" id="ARBA00022989"/>
    </source>
</evidence>
<evidence type="ECO:0000259" key="9">
    <source>
        <dbReference type="PROSITE" id="PS50893"/>
    </source>
</evidence>
<dbReference type="InterPro" id="IPR017871">
    <property type="entry name" value="ABC_transporter-like_CS"/>
</dbReference>
<feature type="transmembrane region" description="Helical" evidence="8">
    <location>
        <begin position="72"/>
        <end position="96"/>
    </location>
</feature>